<dbReference type="SUPFAM" id="SSF56954">
    <property type="entry name" value="Outer membrane efflux proteins (OEP)"/>
    <property type="match status" value="1"/>
</dbReference>
<dbReference type="Proteomes" id="UP000193420">
    <property type="component" value="Unassembled WGS sequence"/>
</dbReference>
<dbReference type="STRING" id="188872.SAMN03080602_03759"/>
<gene>
    <name evidence="1" type="ORF">SAMN03080602_03759</name>
</gene>
<keyword evidence="2" id="KW-1185">Reference proteome</keyword>
<dbReference type="RefSeq" id="WP_245808745.1">
    <property type="nucleotide sequence ID" value="NZ_FXAO01000009.1"/>
</dbReference>
<dbReference type="AlphaFoldDB" id="A0A1X7L3P0"/>
<evidence type="ECO:0008006" key="3">
    <source>
        <dbReference type="Google" id="ProtNLM"/>
    </source>
</evidence>
<sequence>MNKHIVFAICGCLFFVSGFSQNRNLEELLAEIEQNNTELQGYQSYIESQQLENKSTNNLPDPQLSGYYLPFGDNTADTYTEYQISQSFEFPTVYAARGKWNDLRSEQLQTAYTKRRQLVLLNAKE</sequence>
<organism evidence="1 2">
    <name type="scientific">Arenibacter troitsensis</name>
    <dbReference type="NCBI Taxonomy" id="188872"/>
    <lineage>
        <taxon>Bacteria</taxon>
        <taxon>Pseudomonadati</taxon>
        <taxon>Bacteroidota</taxon>
        <taxon>Flavobacteriia</taxon>
        <taxon>Flavobacteriales</taxon>
        <taxon>Flavobacteriaceae</taxon>
        <taxon>Arenibacter</taxon>
    </lineage>
</organism>
<protein>
    <recommendedName>
        <fullName evidence="3">Outer membrane efflux protein</fullName>
    </recommendedName>
</protein>
<name>A0A1X7L3P0_9FLAO</name>
<evidence type="ECO:0000313" key="2">
    <source>
        <dbReference type="Proteomes" id="UP000193420"/>
    </source>
</evidence>
<proteinExistence type="predicted"/>
<reference evidence="2" key="1">
    <citation type="submission" date="2017-04" db="EMBL/GenBank/DDBJ databases">
        <authorList>
            <person name="Varghese N."/>
            <person name="Submissions S."/>
        </authorList>
    </citation>
    <scope>NUCLEOTIDE SEQUENCE [LARGE SCALE GENOMIC DNA]</scope>
    <source>
        <strain evidence="2">DSM 19835</strain>
    </source>
</reference>
<evidence type="ECO:0000313" key="1">
    <source>
        <dbReference type="EMBL" id="SMG48498.1"/>
    </source>
</evidence>
<accession>A0A1X7L3P0</accession>
<dbReference type="EMBL" id="FXAO01000009">
    <property type="protein sequence ID" value="SMG48498.1"/>
    <property type="molecule type" value="Genomic_DNA"/>
</dbReference>